<dbReference type="PANTHER" id="PTHR43790">
    <property type="entry name" value="CARBOHYDRATE TRANSPORT ATP-BINDING PROTEIN MG119-RELATED"/>
    <property type="match status" value="1"/>
</dbReference>
<feature type="domain" description="ABC transporter" evidence="9">
    <location>
        <begin position="269"/>
        <end position="513"/>
    </location>
</feature>
<protein>
    <submittedName>
        <fullName evidence="10">ABC transporter related protein</fullName>
    </submittedName>
</protein>
<dbReference type="RefSeq" id="WP_013920567.1">
    <property type="nucleotide sequence ID" value="NC_015690.1"/>
</dbReference>
<dbReference type="AlphaFoldDB" id="F8FGP8"/>
<evidence type="ECO:0000256" key="1">
    <source>
        <dbReference type="ARBA" id="ARBA00022448"/>
    </source>
</evidence>
<dbReference type="CDD" id="cd03216">
    <property type="entry name" value="ABC_Carb_Monos_I"/>
    <property type="match status" value="1"/>
</dbReference>
<keyword evidence="6" id="KW-0067">ATP-binding</keyword>
<dbReference type="SMART" id="SM00382">
    <property type="entry name" value="AAA"/>
    <property type="match status" value="2"/>
</dbReference>
<keyword evidence="7" id="KW-1278">Translocase</keyword>
<proteinExistence type="predicted"/>
<dbReference type="InterPro" id="IPR003439">
    <property type="entry name" value="ABC_transporter-like_ATP-bd"/>
</dbReference>
<dbReference type="HOGENOM" id="CLU_000604_92_2_9"/>
<keyword evidence="3" id="KW-0762">Sugar transport</keyword>
<dbReference type="InterPro" id="IPR017871">
    <property type="entry name" value="ABC_transporter-like_CS"/>
</dbReference>
<evidence type="ECO:0000256" key="3">
    <source>
        <dbReference type="ARBA" id="ARBA00022597"/>
    </source>
</evidence>
<sequence length="514" mass="55395">MTASSNDRLPLQSPLPTEGLLQMKSITKSFPGVLALQGVDFDVRPGEIHALLGANGAGKSTLMKVLSGAYVPDGGEVLIGEQRLSIQAPIDAIRSGIQCVYQEVDTALVPTLSVAENIMLDRLTSGPGWLQWSALEKEASRVLGDLGLSGLDVRAQAGSLSIAEKQLVLIGRALAQKARFLIFDEPTAPLSGEEAEQLFALMNRLKADGVGCIFISHRLGEVFRIADRVTVMRDGRRISTKPAPETDAHRVIEEMLGKPFEEEFPKAVVPIGDTVLEARGLTFGTKVRGVDLTVRRGEILGVVGLVGAGKTELSRLLFGADPLEGGEIRLGGQPLRLSSPTDAVRAGIALIPEERRKQGVLVSQSVMSNLALPLLKSFSRLGFVSRKREISNAEERIAELGIQPPHREQLVQHLSGGNQQKVAVGKWLPTGAKVYLFDEPTKGVDVGAKSDIYRLIGRLAGEGNGIIYFSCEIPEILGIADRILVMSYGRVVKELQRSEATQEQILYYASSGEA</sequence>
<keyword evidence="5" id="KW-0547">Nucleotide-binding</keyword>
<dbReference type="InterPro" id="IPR003593">
    <property type="entry name" value="AAA+_ATPase"/>
</dbReference>
<keyword evidence="2" id="KW-1003">Cell membrane</keyword>
<dbReference type="PROSITE" id="PS50893">
    <property type="entry name" value="ABC_TRANSPORTER_2"/>
    <property type="match status" value="2"/>
</dbReference>
<dbReference type="Gene3D" id="3.40.50.300">
    <property type="entry name" value="P-loop containing nucleotide triphosphate hydrolases"/>
    <property type="match status" value="2"/>
</dbReference>
<evidence type="ECO:0000259" key="9">
    <source>
        <dbReference type="PROSITE" id="PS50893"/>
    </source>
</evidence>
<gene>
    <name evidence="10" type="ordered locus">KNP414_06913</name>
</gene>
<dbReference type="Pfam" id="PF00005">
    <property type="entry name" value="ABC_tran"/>
    <property type="match status" value="2"/>
</dbReference>
<dbReference type="InterPro" id="IPR050107">
    <property type="entry name" value="ABC_carbohydrate_import_ATPase"/>
</dbReference>
<dbReference type="SUPFAM" id="SSF52540">
    <property type="entry name" value="P-loop containing nucleoside triphosphate hydrolases"/>
    <property type="match status" value="2"/>
</dbReference>
<reference evidence="10 11" key="2">
    <citation type="journal article" date="2013" name="Genome Announc.">
        <title>Genome Sequence of Growth-Improving Paenibacillus mucilaginosus Strain KNP414.</title>
        <authorList>
            <person name="Lu J.J."/>
            <person name="Wang J.F."/>
            <person name="Hu X.F."/>
        </authorList>
    </citation>
    <scope>NUCLEOTIDE SEQUENCE [LARGE SCALE GENOMIC DNA]</scope>
    <source>
        <strain evidence="10 11">KNP414</strain>
    </source>
</reference>
<evidence type="ECO:0000256" key="5">
    <source>
        <dbReference type="ARBA" id="ARBA00022741"/>
    </source>
</evidence>
<evidence type="ECO:0000313" key="10">
    <source>
        <dbReference type="EMBL" id="AEI45425.1"/>
    </source>
</evidence>
<organism evidence="10 11">
    <name type="scientific">Paenibacillus mucilaginosus (strain KNP414)</name>
    <dbReference type="NCBI Taxonomy" id="1036673"/>
    <lineage>
        <taxon>Bacteria</taxon>
        <taxon>Bacillati</taxon>
        <taxon>Bacillota</taxon>
        <taxon>Bacilli</taxon>
        <taxon>Bacillales</taxon>
        <taxon>Paenibacillaceae</taxon>
        <taxon>Paenibacillus</taxon>
    </lineage>
</organism>
<dbReference type="EMBL" id="CP002869">
    <property type="protein sequence ID" value="AEI45425.1"/>
    <property type="molecule type" value="Genomic_DNA"/>
</dbReference>
<evidence type="ECO:0000256" key="8">
    <source>
        <dbReference type="ARBA" id="ARBA00023136"/>
    </source>
</evidence>
<dbReference type="InterPro" id="IPR027417">
    <property type="entry name" value="P-loop_NTPase"/>
</dbReference>
<keyword evidence="1" id="KW-0813">Transport</keyword>
<accession>F8FGP8</accession>
<dbReference type="Proteomes" id="UP000006620">
    <property type="component" value="Chromosome"/>
</dbReference>
<dbReference type="PROSITE" id="PS00211">
    <property type="entry name" value="ABC_TRANSPORTER_1"/>
    <property type="match status" value="1"/>
</dbReference>
<dbReference type="GO" id="GO:0005524">
    <property type="term" value="F:ATP binding"/>
    <property type="evidence" value="ECO:0007669"/>
    <property type="project" value="UniProtKB-KW"/>
</dbReference>
<feature type="domain" description="ABC transporter" evidence="9">
    <location>
        <begin position="21"/>
        <end position="259"/>
    </location>
</feature>
<dbReference type="GO" id="GO:0016887">
    <property type="term" value="F:ATP hydrolysis activity"/>
    <property type="evidence" value="ECO:0007669"/>
    <property type="project" value="InterPro"/>
</dbReference>
<keyword evidence="4" id="KW-0677">Repeat</keyword>
<evidence type="ECO:0000256" key="4">
    <source>
        <dbReference type="ARBA" id="ARBA00022737"/>
    </source>
</evidence>
<dbReference type="KEGG" id="pms:KNP414_06913"/>
<keyword evidence="8" id="KW-0472">Membrane</keyword>
<evidence type="ECO:0000256" key="7">
    <source>
        <dbReference type="ARBA" id="ARBA00022967"/>
    </source>
</evidence>
<evidence type="ECO:0000256" key="6">
    <source>
        <dbReference type="ARBA" id="ARBA00022840"/>
    </source>
</evidence>
<reference evidence="11" key="1">
    <citation type="submission" date="2011-06" db="EMBL/GenBank/DDBJ databases">
        <title>Complete genome sequence of Paenibacillus mucilaginosus KNP414.</title>
        <authorList>
            <person name="Wang J."/>
            <person name="Hu S."/>
            <person name="Hu X."/>
            <person name="Zhang B."/>
            <person name="Dong D."/>
            <person name="Zhang S."/>
            <person name="Zhao K."/>
            <person name="Wu D."/>
        </authorList>
    </citation>
    <scope>NUCLEOTIDE SEQUENCE [LARGE SCALE GENOMIC DNA]</scope>
    <source>
        <strain evidence="11">KNP414</strain>
    </source>
</reference>
<dbReference type="CDD" id="cd03215">
    <property type="entry name" value="ABC_Carb_Monos_II"/>
    <property type="match status" value="1"/>
</dbReference>
<dbReference type="PANTHER" id="PTHR43790:SF3">
    <property type="entry name" value="D-ALLOSE IMPORT ATP-BINDING PROTEIN ALSA-RELATED"/>
    <property type="match status" value="1"/>
</dbReference>
<dbReference type="PATRIC" id="fig|1036673.3.peg.6448"/>
<evidence type="ECO:0000313" key="11">
    <source>
        <dbReference type="Proteomes" id="UP000006620"/>
    </source>
</evidence>
<name>F8FGP8_PAEMK</name>
<evidence type="ECO:0000256" key="2">
    <source>
        <dbReference type="ARBA" id="ARBA00022475"/>
    </source>
</evidence>